<dbReference type="InterPro" id="IPR029033">
    <property type="entry name" value="His_PPase_superfam"/>
</dbReference>
<proteinExistence type="predicted"/>
<gene>
    <name evidence="1" type="ORF">PSDVSF_12970</name>
</gene>
<evidence type="ECO:0000313" key="2">
    <source>
        <dbReference type="Proteomes" id="UP001053296"/>
    </source>
</evidence>
<dbReference type="PANTHER" id="PTHR48100">
    <property type="entry name" value="BROAD-SPECIFICITY PHOSPHATASE YOR283W-RELATED"/>
    <property type="match status" value="1"/>
</dbReference>
<dbReference type="PIRSF" id="PIRSF000709">
    <property type="entry name" value="6PFK_2-Ptase"/>
    <property type="match status" value="1"/>
</dbReference>
<protein>
    <submittedName>
        <fullName evidence="1">Phosphoglycerate mutase</fullName>
    </submittedName>
</protein>
<dbReference type="RefSeq" id="WP_229595375.1">
    <property type="nucleotide sequence ID" value="NZ_AP024485.1"/>
</dbReference>
<evidence type="ECO:0000313" key="1">
    <source>
        <dbReference type="EMBL" id="BCS88055.1"/>
    </source>
</evidence>
<dbReference type="Pfam" id="PF00300">
    <property type="entry name" value="His_Phos_1"/>
    <property type="match status" value="1"/>
</dbReference>
<dbReference type="SUPFAM" id="SSF53254">
    <property type="entry name" value="Phosphoglycerate mutase-like"/>
    <property type="match status" value="1"/>
</dbReference>
<dbReference type="Gene3D" id="3.40.50.1240">
    <property type="entry name" value="Phosphoglycerate mutase-like"/>
    <property type="match status" value="1"/>
</dbReference>
<reference evidence="1" key="1">
    <citation type="journal article" date="2022" name="Arch. Microbiol.">
        <title>Pseudodesulfovibrio sediminis sp. nov., a mesophilic and neutrophilic sulfate-reducing bacterium isolated from sediment of a brackish lake.</title>
        <authorList>
            <person name="Takahashi A."/>
            <person name="Kojima H."/>
            <person name="Watanabe M."/>
            <person name="Fukui M."/>
        </authorList>
    </citation>
    <scope>NUCLEOTIDE SEQUENCE</scope>
    <source>
        <strain evidence="1">SF6</strain>
    </source>
</reference>
<dbReference type="CDD" id="cd07067">
    <property type="entry name" value="HP_PGM_like"/>
    <property type="match status" value="1"/>
</dbReference>
<accession>A0ABM8HYY6</accession>
<dbReference type="InterPro" id="IPR013078">
    <property type="entry name" value="His_Pase_superF_clade-1"/>
</dbReference>
<dbReference type="InterPro" id="IPR050275">
    <property type="entry name" value="PGM_Phosphatase"/>
</dbReference>
<dbReference type="SMART" id="SM00855">
    <property type="entry name" value="PGAM"/>
    <property type="match status" value="1"/>
</dbReference>
<name>A0ABM8HYY6_9BACT</name>
<sequence length="201" mass="22241">MILLARHAQTVGGKGRCIGRTALPLSDIGKEQAKHMAEALVHIPLRRLCTSPSQRALDTIAPLARRLDTMPEVHHQLDEIDMGEWDGVPFDDIQKDYPEAYAKRGMDFSGFQPPNGESFNQVAERAMAVLNALAQGPRPVLAVTHAGVIRSVLCRLMQHTLDDLFNFKPAHACMTIIWRGPTGLEIIETNVAPEDVGRYVK</sequence>
<keyword evidence="2" id="KW-1185">Reference proteome</keyword>
<organism evidence="1 2">
    <name type="scientific">Pseudodesulfovibrio sediminis</name>
    <dbReference type="NCBI Taxonomy" id="2810563"/>
    <lineage>
        <taxon>Bacteria</taxon>
        <taxon>Pseudomonadati</taxon>
        <taxon>Thermodesulfobacteriota</taxon>
        <taxon>Desulfovibrionia</taxon>
        <taxon>Desulfovibrionales</taxon>
        <taxon>Desulfovibrionaceae</taxon>
    </lineage>
</organism>
<dbReference type="Proteomes" id="UP001053296">
    <property type="component" value="Chromosome"/>
</dbReference>
<dbReference type="EMBL" id="AP024485">
    <property type="protein sequence ID" value="BCS88055.1"/>
    <property type="molecule type" value="Genomic_DNA"/>
</dbReference>
<dbReference type="PANTHER" id="PTHR48100:SF1">
    <property type="entry name" value="HISTIDINE PHOSPHATASE FAMILY PROTEIN-RELATED"/>
    <property type="match status" value="1"/>
</dbReference>